<dbReference type="RefSeq" id="WP_002833631.1">
    <property type="nucleotide sequence ID" value="NZ_BEWQ01000003.1"/>
</dbReference>
<proteinExistence type="predicted"/>
<dbReference type="InterPro" id="IPR025400">
    <property type="entry name" value="Lin1244/Lin1753-like_N"/>
</dbReference>
<accession>A0A8G1E615</accession>
<dbReference type="EMBL" id="JADOFV010000001">
    <property type="protein sequence ID" value="MBF7126543.1"/>
    <property type="molecule type" value="Genomic_DNA"/>
</dbReference>
<accession>A0A512K5G5</accession>
<dbReference type="Proteomes" id="UP000472573">
    <property type="component" value="Unassembled WGS sequence"/>
</dbReference>
<evidence type="ECO:0000313" key="2">
    <source>
        <dbReference type="EMBL" id="KAF0415001.1"/>
    </source>
</evidence>
<evidence type="ECO:0000313" key="4">
    <source>
        <dbReference type="Proteomes" id="UP000472573"/>
    </source>
</evidence>
<dbReference type="AlphaFoldDB" id="A0A512K5G5"/>
<comment type="caution">
    <text evidence="3">The sequence shown here is derived from an EMBL/GenBank/DDBJ whole genome shotgun (WGS) entry which is preliminary data.</text>
</comment>
<reference evidence="2" key="2">
    <citation type="submission" date="2019-12" db="EMBL/GenBank/DDBJ databases">
        <title>SpeciesPrimer: A bioinformatics pipeline dedicated to the design of qPCR primers for the quantification of bacterial species.</title>
        <authorList>
            <person name="Dreier M."/>
            <person name="Berthoud H."/>
            <person name="Shani N."/>
            <person name="Wechsler D."/>
            <person name="Junier P."/>
        </authorList>
    </citation>
    <scope>NUCLEOTIDE SEQUENCE</scope>
    <source>
        <strain evidence="2">FAM13073</strain>
    </source>
</reference>
<evidence type="ECO:0000313" key="5">
    <source>
        <dbReference type="Proteomes" id="UP000743107"/>
    </source>
</evidence>
<dbReference type="PANTHER" id="PTHR39196">
    <property type="entry name" value="PRIMOSOME, DNAD SUBUNIT"/>
    <property type="match status" value="1"/>
</dbReference>
<reference evidence="3" key="4">
    <citation type="submission" date="2020-11" db="EMBL/GenBank/DDBJ databases">
        <title>Antibiotic susceptibility profiles of Pediococcus pentosaceus from various origins and their implications for the safety assessment of strains with food-technology applications.</title>
        <authorList>
            <person name="Shani N."/>
            <person name="Oberhaensli S."/>
            <person name="Arias E."/>
        </authorList>
    </citation>
    <scope>NUCLEOTIDE SEQUENCE</scope>
    <source>
        <strain evidence="3">FAM 19164</strain>
    </source>
</reference>
<dbReference type="PANTHER" id="PTHR39196:SF1">
    <property type="entry name" value="PRIMOSOME, DNAD SUBUNIT"/>
    <property type="match status" value="1"/>
</dbReference>
<protein>
    <submittedName>
        <fullName evidence="3">DUF4373 domain-containing protein</fullName>
    </submittedName>
</protein>
<gene>
    <name evidence="2" type="ORF">GBO79_01375</name>
    <name evidence="3" type="ORF">ITQ97_01660</name>
</gene>
<name>A0A512K5G5_PEDPE</name>
<dbReference type="EMBL" id="WENB01000001">
    <property type="protein sequence ID" value="KAF0415001.1"/>
    <property type="molecule type" value="Genomic_DNA"/>
</dbReference>
<sequence>MARPTKAGLDYFPFDVDFNVNEKTEAIMGEFGAKGVLTTIFIFSAIYKRGYFLEWTPLVKNSLANRIDGVNSKLVEQVVNRLVAYGTFDEELFNSAKVLTSSRIQTTYLEATKRRKAPRPTLYWLVDEIETEINVVINPQSKGNKNKLNQSNKDLNLIKGGCVNDPIPMVKLT</sequence>
<dbReference type="GeneID" id="33063001"/>
<dbReference type="Proteomes" id="UP000743107">
    <property type="component" value="Unassembled WGS sequence"/>
</dbReference>
<reference evidence="2 4" key="1">
    <citation type="submission" date="2019-10" db="EMBL/GenBank/DDBJ databases">
        <authorList>
            <person name="Irmler S."/>
            <person name="Berthoud H."/>
            <person name="Roetschi A."/>
            <person name="Arias E."/>
            <person name="Shani N."/>
            <person name="Wuethrich D."/>
            <person name="Bruggmann R."/>
        </authorList>
    </citation>
    <scope>NUCLEOTIDE SEQUENCE [LARGE SCALE GENOMIC DNA]</scope>
    <source>
        <strain evidence="2 4">FAM13073</strain>
    </source>
</reference>
<evidence type="ECO:0000259" key="1">
    <source>
        <dbReference type="Pfam" id="PF14297"/>
    </source>
</evidence>
<organism evidence="3 5">
    <name type="scientific">Pediococcus pentosaceus</name>
    <dbReference type="NCBI Taxonomy" id="1255"/>
    <lineage>
        <taxon>Bacteria</taxon>
        <taxon>Bacillati</taxon>
        <taxon>Bacillota</taxon>
        <taxon>Bacilli</taxon>
        <taxon>Lactobacillales</taxon>
        <taxon>Lactobacillaceae</taxon>
        <taxon>Pediococcus</taxon>
    </lineage>
</organism>
<dbReference type="Pfam" id="PF14297">
    <property type="entry name" value="Lin1244_N"/>
    <property type="match status" value="1"/>
</dbReference>
<feature type="domain" description="Lin1244/Lin1753-like N-terminal" evidence="1">
    <location>
        <begin position="11"/>
        <end position="104"/>
    </location>
</feature>
<reference evidence="4" key="3">
    <citation type="submission" date="2020-03" db="EMBL/GenBank/DDBJ databases">
        <title>SpeciesPrimer: A bioinformatics pipeline dedicated to the design of qPCR primers for the quantification of bacterial species.</title>
        <authorList>
            <person name="Dreier M."/>
            <person name="Berthoud H."/>
            <person name="Shani N."/>
            <person name="Wechsler D."/>
            <person name="Junier P."/>
        </authorList>
    </citation>
    <scope>NUCLEOTIDE SEQUENCE [LARGE SCALE GENOMIC DNA]</scope>
    <source>
        <strain evidence="4">FAM13073</strain>
    </source>
</reference>
<evidence type="ECO:0000313" key="3">
    <source>
        <dbReference type="EMBL" id="MBF7126543.1"/>
    </source>
</evidence>
<keyword evidence="4" id="KW-1185">Reference proteome</keyword>